<dbReference type="AlphaFoldDB" id="M7ZWB1"/>
<dbReference type="GO" id="GO:0030170">
    <property type="term" value="F:pyridoxal phosphate binding"/>
    <property type="evidence" value="ECO:0007669"/>
    <property type="project" value="InterPro"/>
</dbReference>
<gene>
    <name evidence="3" type="ORF">TRIUR3_32667</name>
</gene>
<dbReference type="GO" id="GO:0004838">
    <property type="term" value="F:L-tyrosine-2-oxoglutarate transaminase activity"/>
    <property type="evidence" value="ECO:0007669"/>
    <property type="project" value="TreeGrafter"/>
</dbReference>
<proteinExistence type="predicted"/>
<evidence type="ECO:0000256" key="1">
    <source>
        <dbReference type="SAM" id="MobiDB-lite"/>
    </source>
</evidence>
<accession>M7ZWB1</accession>
<dbReference type="InterPro" id="IPR015421">
    <property type="entry name" value="PyrdxlP-dep_Trfase_major"/>
</dbReference>
<dbReference type="Pfam" id="PF00155">
    <property type="entry name" value="Aminotran_1_2"/>
    <property type="match status" value="1"/>
</dbReference>
<name>M7ZWB1_TRIUA</name>
<dbReference type="InterPro" id="IPR004839">
    <property type="entry name" value="Aminotransferase_I/II_large"/>
</dbReference>
<evidence type="ECO:0000313" key="3">
    <source>
        <dbReference type="EMBL" id="EMS56665.1"/>
    </source>
</evidence>
<dbReference type="Gene3D" id="3.40.640.10">
    <property type="entry name" value="Type I PLP-dependent aspartate aminotransferase-like (Major domain)"/>
    <property type="match status" value="1"/>
</dbReference>
<protein>
    <submittedName>
        <fullName evidence="3">Metal transporter Nramp2</fullName>
    </submittedName>
</protein>
<evidence type="ECO:0000259" key="2">
    <source>
        <dbReference type="Pfam" id="PF00155"/>
    </source>
</evidence>
<dbReference type="SUPFAM" id="SSF53383">
    <property type="entry name" value="PLP-dependent transferases"/>
    <property type="match status" value="1"/>
</dbReference>
<dbReference type="eggNOG" id="KOG1291">
    <property type="taxonomic scope" value="Eukaryota"/>
</dbReference>
<dbReference type="PANTHER" id="PTHR45744">
    <property type="entry name" value="TYROSINE AMINOTRANSFERASE"/>
    <property type="match status" value="1"/>
</dbReference>
<dbReference type="InterPro" id="IPR015424">
    <property type="entry name" value="PyrdxlP-dep_Trfase"/>
</dbReference>
<organism evidence="3">
    <name type="scientific">Triticum urartu</name>
    <name type="common">Red wild einkorn</name>
    <name type="synonym">Crithodium urartu</name>
    <dbReference type="NCBI Taxonomy" id="4572"/>
    <lineage>
        <taxon>Eukaryota</taxon>
        <taxon>Viridiplantae</taxon>
        <taxon>Streptophyta</taxon>
        <taxon>Embryophyta</taxon>
        <taxon>Tracheophyta</taxon>
        <taxon>Spermatophyta</taxon>
        <taxon>Magnoliopsida</taxon>
        <taxon>Liliopsida</taxon>
        <taxon>Poales</taxon>
        <taxon>Poaceae</taxon>
        <taxon>BOP clade</taxon>
        <taxon>Pooideae</taxon>
        <taxon>Triticodae</taxon>
        <taxon>Triticeae</taxon>
        <taxon>Triticinae</taxon>
        <taxon>Triticum</taxon>
    </lineage>
</organism>
<dbReference type="PANTHER" id="PTHR45744:SF13">
    <property type="entry name" value="OS02G0302200 PROTEIN"/>
    <property type="match status" value="1"/>
</dbReference>
<dbReference type="EMBL" id="KD155295">
    <property type="protein sequence ID" value="EMS56665.1"/>
    <property type="molecule type" value="Genomic_DNA"/>
</dbReference>
<dbReference type="STRING" id="4572.M7ZWB1"/>
<feature type="region of interest" description="Disordered" evidence="1">
    <location>
        <begin position="1"/>
        <end position="57"/>
    </location>
</feature>
<dbReference type="eggNOG" id="KOG0259">
    <property type="taxonomic scope" value="Eukaryota"/>
</dbReference>
<dbReference type="GO" id="GO:0006572">
    <property type="term" value="P:L-tyrosine catabolic process"/>
    <property type="evidence" value="ECO:0007669"/>
    <property type="project" value="TreeGrafter"/>
</dbReference>
<feature type="compositionally biased region" description="Basic and acidic residues" evidence="1">
    <location>
        <begin position="23"/>
        <end position="38"/>
    </location>
</feature>
<sequence>MASRDLAESLLPGGGGGGGASSSHDEYEERAYDSDDKVSISISDSEPDDDGEPGAARARPTFSWRKLWRFTGPGFLMCIGFLDPGNLEGDLQARREVIGSAIAIKILSGGIVLLWDGAYKGAAAGCSLVRMCVGRAAARGHGEHSHYSPAAGVADARSRSKFQNKLAAGDVVLTAGCNHAIEIMMAMLASPGANVLLPRPGYPTYEARAALYGLEFRHFDLVPRVPSLPFLPAMSRALAAAPLAAAVMVKARALGRFALWWWRGCTEKAFRWDRGKIEAGIGGKVFRMAPYWLSNIYEFIEAELGKNKQKRRTGTKHYVTSWVLRVPGKAVNGSQRGGWITATDDHQLMIVNLFSGAEVALTAKQKMIASISMGIDLYNGELHALKVVPEILVKVEIVIKEDRTAELMATHSPHGSPSVIAHFFLPPALCGIIIHDDYTIDHDLNTMISYLNIDINGYVYINSSATTLVNIIRVITSVHATPAVTAGGIEGRHERHQKVDAVTVLGVDPSET</sequence>
<reference evidence="3" key="1">
    <citation type="journal article" date="2013" name="Nature">
        <title>Draft genome of the wheat A-genome progenitor Triticum urartu.</title>
        <authorList>
            <person name="Ling H.Q."/>
            <person name="Zhao S."/>
            <person name="Liu D."/>
            <person name="Wang J."/>
            <person name="Sun H."/>
            <person name="Zhang C."/>
            <person name="Fan H."/>
            <person name="Li D."/>
            <person name="Dong L."/>
            <person name="Tao Y."/>
            <person name="Gao C."/>
            <person name="Wu H."/>
            <person name="Li Y."/>
            <person name="Cui Y."/>
            <person name="Guo X."/>
            <person name="Zheng S."/>
            <person name="Wang B."/>
            <person name="Yu K."/>
            <person name="Liang Q."/>
            <person name="Yang W."/>
            <person name="Lou X."/>
            <person name="Chen J."/>
            <person name="Feng M."/>
            <person name="Jian J."/>
            <person name="Zhang X."/>
            <person name="Luo G."/>
            <person name="Jiang Y."/>
            <person name="Liu J."/>
            <person name="Wang Z."/>
            <person name="Sha Y."/>
            <person name="Zhang B."/>
            <person name="Wu H."/>
            <person name="Tang D."/>
            <person name="Shen Q."/>
            <person name="Xue P."/>
            <person name="Zou S."/>
            <person name="Wang X."/>
            <person name="Liu X."/>
            <person name="Wang F."/>
            <person name="Yang Y."/>
            <person name="An X."/>
            <person name="Dong Z."/>
            <person name="Zhang K."/>
            <person name="Zhang X."/>
            <person name="Luo M.C."/>
            <person name="Dvorak J."/>
            <person name="Tong Y."/>
            <person name="Wang J."/>
            <person name="Yang H."/>
            <person name="Li Z."/>
            <person name="Wang D."/>
            <person name="Zhang A."/>
            <person name="Wang J."/>
        </authorList>
    </citation>
    <scope>NUCLEOTIDE SEQUENCE</scope>
</reference>
<feature type="domain" description="Aminotransferase class I/classII large" evidence="2">
    <location>
        <begin position="154"/>
        <end position="222"/>
    </location>
</feature>